<name>A0A075MM47_9ARCH</name>
<dbReference type="AlphaFoldDB" id="A0A075MM47"/>
<reference evidence="1 2" key="1">
    <citation type="journal article" date="2014" name="PLoS ONE">
        <title>Genome Sequence of Candidatus Nitrososphaera evergladensis from Group I.1b Enriched from Everglades Soil Reveals Novel Genomic Features of the Ammonia-Oxidizing Archaea.</title>
        <authorList>
            <person name="Zhalnina K.V."/>
            <person name="Dias R."/>
            <person name="Leonard M.T."/>
            <person name="Dorr de Quadros P."/>
            <person name="Camargo F.A."/>
            <person name="Drew J.C."/>
            <person name="Farmerie W.G."/>
            <person name="Daroub S.H."/>
            <person name="Triplett E.W."/>
        </authorList>
    </citation>
    <scope>NUCLEOTIDE SEQUENCE [LARGE SCALE GENOMIC DNA]</scope>
    <source>
        <strain evidence="1 2">SR1</strain>
    </source>
</reference>
<dbReference type="Proteomes" id="UP000028194">
    <property type="component" value="Chromosome"/>
</dbReference>
<keyword evidence="2" id="KW-1185">Reference proteome</keyword>
<organism evidence="1 2">
    <name type="scientific">Candidatus Nitrososphaera evergladensis SR1</name>
    <dbReference type="NCBI Taxonomy" id="1459636"/>
    <lineage>
        <taxon>Archaea</taxon>
        <taxon>Nitrososphaerota</taxon>
        <taxon>Nitrososphaeria</taxon>
        <taxon>Nitrososphaerales</taxon>
        <taxon>Nitrososphaeraceae</taxon>
        <taxon>Nitrososphaera</taxon>
    </lineage>
</organism>
<dbReference type="HOGENOM" id="CLU_2678681_0_0_2"/>
<dbReference type="KEGG" id="nev:NTE_00246"/>
<sequence>MEKYLKSFVPRYTPMSNLKAIIAVVAIVAAMGLVAAAVVPSVVLPQQAFADPPHGNSFKHCHSFGPGHSDDACR</sequence>
<proteinExistence type="predicted"/>
<evidence type="ECO:0000313" key="1">
    <source>
        <dbReference type="EMBL" id="AIF82328.1"/>
    </source>
</evidence>
<gene>
    <name evidence="1" type="ORF">NTE_00246</name>
</gene>
<protein>
    <submittedName>
        <fullName evidence="1">Uncharacterized protein</fullName>
    </submittedName>
</protein>
<dbReference type="EMBL" id="CP007174">
    <property type="protein sequence ID" value="AIF82328.1"/>
    <property type="molecule type" value="Genomic_DNA"/>
</dbReference>
<evidence type="ECO:0000313" key="2">
    <source>
        <dbReference type="Proteomes" id="UP000028194"/>
    </source>
</evidence>
<accession>A0A075MM47</accession>